<proteinExistence type="predicted"/>
<keyword evidence="1" id="KW-0732">Signal</keyword>
<gene>
    <name evidence="2" type="primary">TPHA0N01370</name>
    <name evidence="2" type="ordered locus">TPHA_0N01370</name>
</gene>
<accession>G8C190</accession>
<evidence type="ECO:0000256" key="1">
    <source>
        <dbReference type="SAM" id="SignalP"/>
    </source>
</evidence>
<organism evidence="2 3">
    <name type="scientific">Tetrapisispora phaffii (strain ATCC 24235 / CBS 4417 / NBRC 1672 / NRRL Y-8282 / UCD 70-5)</name>
    <name type="common">Yeast</name>
    <name type="synonym">Fabospora phaffii</name>
    <dbReference type="NCBI Taxonomy" id="1071381"/>
    <lineage>
        <taxon>Eukaryota</taxon>
        <taxon>Fungi</taxon>
        <taxon>Dikarya</taxon>
        <taxon>Ascomycota</taxon>
        <taxon>Saccharomycotina</taxon>
        <taxon>Saccharomycetes</taxon>
        <taxon>Saccharomycetales</taxon>
        <taxon>Saccharomycetaceae</taxon>
        <taxon>Tetrapisispora</taxon>
    </lineage>
</organism>
<dbReference type="RefSeq" id="XP_003688352.1">
    <property type="nucleotide sequence ID" value="XM_003688304.1"/>
</dbReference>
<dbReference type="GeneID" id="11530512"/>
<dbReference type="KEGG" id="tpf:TPHA_0N01370"/>
<dbReference type="HOGENOM" id="CLU_1679136_0_0_1"/>
<evidence type="ECO:0000313" key="3">
    <source>
        <dbReference type="Proteomes" id="UP000005666"/>
    </source>
</evidence>
<sequence length="157" mass="18482">MRLIYTILCSLLPLCFLAFALPMENTLINNAIGVKNLYKTLDAVWKDNFFVNLFRMVSAGETFVEIPELNDYEMYTWWAKYNNEVNQTVMEQENSVVGNKWYIEGINFMDYKASDHKSLLKNLNRKFKSLLGYMPGFFVLSVTNTNVYEGYEEYFHL</sequence>
<protein>
    <submittedName>
        <fullName evidence="2">Uncharacterized protein</fullName>
    </submittedName>
</protein>
<name>G8C190_TETPH</name>
<feature type="chain" id="PRO_5003508731" evidence="1">
    <location>
        <begin position="23"/>
        <end position="157"/>
    </location>
</feature>
<dbReference type="EMBL" id="HE612869">
    <property type="protein sequence ID" value="CCE65918.1"/>
    <property type="molecule type" value="Genomic_DNA"/>
</dbReference>
<dbReference type="Proteomes" id="UP000005666">
    <property type="component" value="Chromosome 14"/>
</dbReference>
<evidence type="ECO:0000313" key="2">
    <source>
        <dbReference type="EMBL" id="CCE65918.1"/>
    </source>
</evidence>
<dbReference type="AlphaFoldDB" id="G8C190"/>
<reference evidence="2 3" key="1">
    <citation type="journal article" date="2011" name="Proc. Natl. Acad. Sci. U.S.A.">
        <title>Evolutionary erosion of yeast sex chromosomes by mating-type switching accidents.</title>
        <authorList>
            <person name="Gordon J.L."/>
            <person name="Armisen D."/>
            <person name="Proux-Wera E."/>
            <person name="Oheigeartaigh S.S."/>
            <person name="Byrne K.P."/>
            <person name="Wolfe K.H."/>
        </authorList>
    </citation>
    <scope>NUCLEOTIDE SEQUENCE [LARGE SCALE GENOMIC DNA]</scope>
    <source>
        <strain evidence="3">ATCC 24235 / CBS 4417 / NBRC 1672 / NRRL Y-8282 / UCD 70-5</strain>
    </source>
</reference>
<keyword evidence="3" id="KW-1185">Reference proteome</keyword>
<feature type="signal peptide" evidence="1">
    <location>
        <begin position="1"/>
        <end position="22"/>
    </location>
</feature>